<proteinExistence type="predicted"/>
<feature type="transmembrane region" description="Helical" evidence="1">
    <location>
        <begin position="6"/>
        <end position="26"/>
    </location>
</feature>
<keyword evidence="3" id="KW-1185">Reference proteome</keyword>
<protein>
    <submittedName>
        <fullName evidence="2">Uncharacterized protein</fullName>
    </submittedName>
</protein>
<evidence type="ECO:0000256" key="1">
    <source>
        <dbReference type="SAM" id="Phobius"/>
    </source>
</evidence>
<keyword evidence="1" id="KW-0472">Membrane</keyword>
<sequence length="66" mass="7530">MDFGVFWFTLSSQTLKMLLINMAVYPKEGKLRDLPGHFRLLVAVALLTCLPLTLSLTLHYSQYSLL</sequence>
<reference evidence="2 3" key="1">
    <citation type="journal article" date="2019" name="Nat. Ecol. Evol.">
        <title>Megaphylogeny resolves global patterns of mushroom evolution.</title>
        <authorList>
            <person name="Varga T."/>
            <person name="Krizsan K."/>
            <person name="Foldi C."/>
            <person name="Dima B."/>
            <person name="Sanchez-Garcia M."/>
            <person name="Sanchez-Ramirez S."/>
            <person name="Szollosi G.J."/>
            <person name="Szarkandi J.G."/>
            <person name="Papp V."/>
            <person name="Albert L."/>
            <person name="Andreopoulos W."/>
            <person name="Angelini C."/>
            <person name="Antonin V."/>
            <person name="Barry K.W."/>
            <person name="Bougher N.L."/>
            <person name="Buchanan P."/>
            <person name="Buyck B."/>
            <person name="Bense V."/>
            <person name="Catcheside P."/>
            <person name="Chovatia M."/>
            <person name="Cooper J."/>
            <person name="Damon W."/>
            <person name="Desjardin D."/>
            <person name="Finy P."/>
            <person name="Geml J."/>
            <person name="Haridas S."/>
            <person name="Hughes K."/>
            <person name="Justo A."/>
            <person name="Karasinski D."/>
            <person name="Kautmanova I."/>
            <person name="Kiss B."/>
            <person name="Kocsube S."/>
            <person name="Kotiranta H."/>
            <person name="LaButti K.M."/>
            <person name="Lechner B.E."/>
            <person name="Liimatainen K."/>
            <person name="Lipzen A."/>
            <person name="Lukacs Z."/>
            <person name="Mihaltcheva S."/>
            <person name="Morgado L.N."/>
            <person name="Niskanen T."/>
            <person name="Noordeloos M.E."/>
            <person name="Ohm R.A."/>
            <person name="Ortiz-Santana B."/>
            <person name="Ovrebo C."/>
            <person name="Racz N."/>
            <person name="Riley R."/>
            <person name="Savchenko A."/>
            <person name="Shiryaev A."/>
            <person name="Soop K."/>
            <person name="Spirin V."/>
            <person name="Szebenyi C."/>
            <person name="Tomsovsky M."/>
            <person name="Tulloss R.E."/>
            <person name="Uehling J."/>
            <person name="Grigoriev I.V."/>
            <person name="Vagvolgyi C."/>
            <person name="Papp T."/>
            <person name="Martin F.M."/>
            <person name="Miettinen O."/>
            <person name="Hibbett D.S."/>
            <person name="Nagy L.G."/>
        </authorList>
    </citation>
    <scope>NUCLEOTIDE SEQUENCE [LARGE SCALE GENOMIC DNA]</scope>
    <source>
        <strain evidence="2 3">CBS 166.37</strain>
    </source>
</reference>
<organism evidence="2 3">
    <name type="scientific">Crucibulum laeve</name>
    <dbReference type="NCBI Taxonomy" id="68775"/>
    <lineage>
        <taxon>Eukaryota</taxon>
        <taxon>Fungi</taxon>
        <taxon>Dikarya</taxon>
        <taxon>Basidiomycota</taxon>
        <taxon>Agaricomycotina</taxon>
        <taxon>Agaricomycetes</taxon>
        <taxon>Agaricomycetidae</taxon>
        <taxon>Agaricales</taxon>
        <taxon>Agaricineae</taxon>
        <taxon>Nidulariaceae</taxon>
        <taxon>Crucibulum</taxon>
    </lineage>
</organism>
<name>A0A5C3MGF2_9AGAR</name>
<keyword evidence="1" id="KW-1133">Transmembrane helix</keyword>
<dbReference type="Proteomes" id="UP000308652">
    <property type="component" value="Unassembled WGS sequence"/>
</dbReference>
<evidence type="ECO:0000313" key="2">
    <source>
        <dbReference type="EMBL" id="TFK42978.1"/>
    </source>
</evidence>
<accession>A0A5C3MGF2</accession>
<evidence type="ECO:0000313" key="3">
    <source>
        <dbReference type="Proteomes" id="UP000308652"/>
    </source>
</evidence>
<keyword evidence="1" id="KW-0812">Transmembrane</keyword>
<dbReference type="EMBL" id="ML213592">
    <property type="protein sequence ID" value="TFK42978.1"/>
    <property type="molecule type" value="Genomic_DNA"/>
</dbReference>
<dbReference type="AlphaFoldDB" id="A0A5C3MGF2"/>
<feature type="transmembrane region" description="Helical" evidence="1">
    <location>
        <begin position="38"/>
        <end position="60"/>
    </location>
</feature>
<gene>
    <name evidence="2" type="ORF">BDQ12DRAFT_677121</name>
</gene>